<proteinExistence type="predicted"/>
<feature type="domain" description="HYR-like" evidence="1">
    <location>
        <begin position="1"/>
        <end position="66"/>
    </location>
</feature>
<gene>
    <name evidence="2" type="ORF">DIS18_11620</name>
</gene>
<feature type="domain" description="HYR-like" evidence="1">
    <location>
        <begin position="301"/>
        <end position="370"/>
    </location>
</feature>
<dbReference type="OrthoDB" id="599464at2"/>
<dbReference type="InterPro" id="IPR057078">
    <property type="entry name" value="HYR-4C"/>
</dbReference>
<dbReference type="Gene3D" id="2.60.40.10">
    <property type="entry name" value="Immunoglobulins"/>
    <property type="match status" value="1"/>
</dbReference>
<evidence type="ECO:0000313" key="3">
    <source>
        <dbReference type="Proteomes" id="UP000245375"/>
    </source>
</evidence>
<sequence>NDGSTVECIADATPPTPPTIVDANGDDVIPVMTENADPACEGDKIYTFTYTDCAGNTGVWVYTYTIDVVTNPVVPTNDGSTVECIADATQPTAPVVTDVCGNAITPVITENTDPTCEGDKIYTFTYTDCAGNESVYVYTYTIDVSTAPVVPTNDGSTVECIADATQPTAPVVTDVCGNAITPVITENTDPTCEGDKIYTFTYTDCAGNESVYVYTYTIDVSTAPVVPTNDGSTVECIADATQPTAPVVTDVCGNAITPVITENTDPTCEGDKIYTFTYTDCAGNESVYVYTYTIDVSTAPVVPTNDGSTVECIADATQPTAPVVTDVCGNAITPVITENTDPVCEGDKIYTFTYTDCAGNISVYNYTYTVKDTTAPVLTLPDNVTAECSDDLTPISFGEATATDNCDPNPVITFNDVTTNGNCPGSFTITRTWTATDACGNAASANQIISTSDTTAPEFDQTDLPGDIVVECDGIPGEETLTATDNCGNAIVTVSDERIDRNCPNNYVIKRSYTATDDCGVTNTHVQTITVQDSTPPAFVETLPTARIVAECDNIPVAETLTATDTCGSAIVTVSDARTDDNCPNNYTLARTWTATDACGLTTTHTQIIIVRDTTAPTFVETLPRDTTVECDDIPNATTLTAVDNCGNATVAVSDSRTDDDCPSNYTIARTWIATDGCGLTTTHTQLITVRDTTAPVPVSAFEETLDVSCTDIPEAPEVEFTDNCSANVIVVFNETNTFDENVIADYQIIRTWTVRDACNNEEVYTQTLNVALDEILNEVVAEDRCFEDGVVNLDNYLADGTFGGTWELIEGNPVATVTGSIFDPTNLGSDYSESFNPNTDGIEYVLRYTGFQDGCINITDVIMVIDAKCRVLPCGKKDISISTAITPNGDDFNKTFDIEGITLCGFVAEVKIFNRWGALVYESNDYTLGSERDGDGFGTDSGFGKWDGTSPKSAIGNNGKLPNGTYYYIINLRNSGLDPITGPVYLGTK</sequence>
<evidence type="ECO:0000313" key="2">
    <source>
        <dbReference type="EMBL" id="PWH81912.1"/>
    </source>
</evidence>
<reference evidence="3" key="2">
    <citation type="submission" date="2018-05" db="EMBL/GenBank/DDBJ databases">
        <title>Algibacter marinivivus sp. nov., isolated from sample around a algae.</title>
        <authorList>
            <person name="Lu D."/>
        </authorList>
    </citation>
    <scope>NUCLEOTIDE SEQUENCE [LARGE SCALE GENOMIC DNA]</scope>
    <source>
        <strain evidence="3">ZY111</strain>
    </source>
</reference>
<dbReference type="Pfam" id="PF23237">
    <property type="entry name" value="HYR_4C"/>
    <property type="match status" value="6"/>
</dbReference>
<dbReference type="Pfam" id="PF13585">
    <property type="entry name" value="CHU_C"/>
    <property type="match status" value="1"/>
</dbReference>
<feature type="domain" description="HYR-like" evidence="1">
    <location>
        <begin position="380"/>
        <end position="449"/>
    </location>
</feature>
<dbReference type="RefSeq" id="WP_146191824.1">
    <property type="nucleotide sequence ID" value="NZ_QFRI01000003.1"/>
</dbReference>
<accession>A0A2U2X2A4</accession>
<evidence type="ECO:0000259" key="1">
    <source>
        <dbReference type="Pfam" id="PF23237"/>
    </source>
</evidence>
<dbReference type="InterPro" id="IPR013783">
    <property type="entry name" value="Ig-like_fold"/>
</dbReference>
<reference evidence="2 3" key="1">
    <citation type="submission" date="2018-05" db="EMBL/GenBank/DDBJ databases">
        <title>Algibacter marinivivus sp. nov., isolated from sample around a algae.</title>
        <authorList>
            <person name="Zhong X."/>
        </authorList>
    </citation>
    <scope>NUCLEOTIDE SEQUENCE [LARGE SCALE GENOMIC DNA]</scope>
    <source>
        <strain evidence="2 3">ZY111</strain>
    </source>
</reference>
<dbReference type="EMBL" id="QFRI01000003">
    <property type="protein sequence ID" value="PWH81912.1"/>
    <property type="molecule type" value="Genomic_DNA"/>
</dbReference>
<feature type="domain" description="HYR-like" evidence="1">
    <location>
        <begin position="73"/>
        <end position="142"/>
    </location>
</feature>
<dbReference type="Proteomes" id="UP000245375">
    <property type="component" value="Unassembled WGS sequence"/>
</dbReference>
<dbReference type="AlphaFoldDB" id="A0A2U2X2A4"/>
<comment type="caution">
    <text evidence="2">The sequence shown here is derived from an EMBL/GenBank/DDBJ whole genome shotgun (WGS) entry which is preliminary data.</text>
</comment>
<feature type="domain" description="HYR-like" evidence="1">
    <location>
        <begin position="149"/>
        <end position="218"/>
    </location>
</feature>
<feature type="domain" description="HYR-like" evidence="1">
    <location>
        <begin position="225"/>
        <end position="294"/>
    </location>
</feature>
<protein>
    <recommendedName>
        <fullName evidence="1">HYR-like domain-containing protein</fullName>
    </recommendedName>
</protein>
<organism evidence="2 3">
    <name type="scientific">Algibacter marinivivus</name>
    <dbReference type="NCBI Taxonomy" id="2100723"/>
    <lineage>
        <taxon>Bacteria</taxon>
        <taxon>Pseudomonadati</taxon>
        <taxon>Bacteroidota</taxon>
        <taxon>Flavobacteriia</taxon>
        <taxon>Flavobacteriales</taxon>
        <taxon>Flavobacteriaceae</taxon>
        <taxon>Algibacter</taxon>
    </lineage>
</organism>
<keyword evidence="3" id="KW-1185">Reference proteome</keyword>
<feature type="non-terminal residue" evidence="2">
    <location>
        <position position="1"/>
    </location>
</feature>
<name>A0A2U2X2A4_9FLAO</name>
<reference evidence="3" key="3">
    <citation type="submission" date="2018-05" db="EMBL/GenBank/DDBJ databases">
        <authorList>
            <person name="Lu D."/>
        </authorList>
    </citation>
    <scope>NUCLEOTIDE SEQUENCE [LARGE SCALE GENOMIC DNA]</scope>
    <source>
        <strain evidence="3">ZY111</strain>
    </source>
</reference>